<dbReference type="OrthoDB" id="8293at2157"/>
<gene>
    <name evidence="2" type="primary">uppS</name>
    <name evidence="3" type="ORF">GCM10007981_14000</name>
</gene>
<dbReference type="HAMAP" id="MF_01139">
    <property type="entry name" value="ISPT"/>
    <property type="match status" value="1"/>
</dbReference>
<comment type="similarity">
    <text evidence="2">Belongs to the UPP synthase family.</text>
</comment>
<feature type="binding site" evidence="2">
    <location>
        <position position="22"/>
    </location>
    <ligand>
        <name>substrate</name>
    </ligand>
</feature>
<comment type="function">
    <text evidence="2">Catalyzes the sequential condensation of isopentenyl diphosphate (IPP) with geranylgeranyl diphosphate (GGPP) to yield (2Z,6Z,10Z,14Z,18Z,22Z,26Z,30E,34E,38E)-undecaprenyl diphosphate (tritrans,heptacis-UPP). It is probably the precursor of glycosyl carrier lipids.</text>
</comment>
<dbReference type="AlphaFoldDB" id="A0A830GVH1"/>
<evidence type="ECO:0000313" key="4">
    <source>
        <dbReference type="Proteomes" id="UP000610960"/>
    </source>
</evidence>
<comment type="catalytic activity">
    <reaction evidence="2">
        <text>geranylgeranyl diphosphate + 7 isopentenyl diphosphate = tri-trans,hepta-cis-undecaprenyl diphosphate + 7 diphosphate</text>
        <dbReference type="Rhea" id="RHEA:27622"/>
        <dbReference type="ChEBI" id="CHEBI:33019"/>
        <dbReference type="ChEBI" id="CHEBI:57533"/>
        <dbReference type="ChEBI" id="CHEBI:60388"/>
        <dbReference type="ChEBI" id="CHEBI:128769"/>
        <dbReference type="EC" id="2.5.1.89"/>
    </reaction>
</comment>
<dbReference type="SUPFAM" id="SSF64005">
    <property type="entry name" value="Undecaprenyl diphosphate synthase"/>
    <property type="match status" value="1"/>
</dbReference>
<dbReference type="PANTHER" id="PTHR10291:SF43">
    <property type="entry name" value="DEHYDRODOLICHYL DIPHOSPHATE SYNTHASE COMPLEX SUBUNIT DHDDS"/>
    <property type="match status" value="1"/>
</dbReference>
<dbReference type="InterPro" id="IPR018520">
    <property type="entry name" value="UPP_synth-like_CS"/>
</dbReference>
<feature type="binding site" evidence="2">
    <location>
        <position position="202"/>
    </location>
    <ligand>
        <name>Mg(2+)</name>
        <dbReference type="ChEBI" id="CHEBI:18420"/>
    </ligand>
</feature>
<feature type="active site" description="Proton acceptor" evidence="2">
    <location>
        <position position="65"/>
    </location>
</feature>
<keyword evidence="2" id="KW-0460">Magnesium</keyword>
<dbReference type="CDD" id="cd00475">
    <property type="entry name" value="Cis_IPPS"/>
    <property type="match status" value="1"/>
</dbReference>
<reference evidence="3" key="2">
    <citation type="submission" date="2020-09" db="EMBL/GenBank/DDBJ databases">
        <authorList>
            <person name="Sun Q."/>
            <person name="Ohkuma M."/>
        </authorList>
    </citation>
    <scope>NUCLEOTIDE SEQUENCE</scope>
    <source>
        <strain evidence="3">JCM 10088</strain>
    </source>
</reference>
<dbReference type="EMBL" id="BMNL01000003">
    <property type="protein sequence ID" value="GGP21586.1"/>
    <property type="molecule type" value="Genomic_DNA"/>
</dbReference>
<feature type="active site" evidence="2">
    <location>
        <position position="17"/>
    </location>
</feature>
<dbReference type="NCBIfam" id="TIGR00055">
    <property type="entry name" value="uppS"/>
    <property type="match status" value="1"/>
</dbReference>
<feature type="binding site" evidence="2">
    <location>
        <position position="183"/>
    </location>
    <ligand>
        <name>substrate</name>
    </ligand>
</feature>
<feature type="binding site" evidence="2">
    <location>
        <begin position="62"/>
        <end position="64"/>
    </location>
    <ligand>
        <name>substrate</name>
    </ligand>
</feature>
<dbReference type="Proteomes" id="UP000610960">
    <property type="component" value="Unassembled WGS sequence"/>
</dbReference>
<keyword evidence="1 2" id="KW-0808">Transferase</keyword>
<dbReference type="GO" id="GO:0016094">
    <property type="term" value="P:polyprenol biosynthetic process"/>
    <property type="evidence" value="ECO:0007669"/>
    <property type="project" value="TreeGrafter"/>
</dbReference>
<comment type="cofactor">
    <cofactor evidence="2">
        <name>Mg(2+)</name>
        <dbReference type="ChEBI" id="CHEBI:18420"/>
    </cofactor>
    <text evidence="2">Binds 2 magnesium ions per subunit.</text>
</comment>
<dbReference type="Gene3D" id="3.40.1180.10">
    <property type="entry name" value="Decaprenyl diphosphate synthase-like"/>
    <property type="match status" value="1"/>
</dbReference>
<evidence type="ECO:0000256" key="1">
    <source>
        <dbReference type="ARBA" id="ARBA00022679"/>
    </source>
</evidence>
<organism evidence="3 4">
    <name type="scientific">Thermocladium modestius</name>
    <dbReference type="NCBI Taxonomy" id="62609"/>
    <lineage>
        <taxon>Archaea</taxon>
        <taxon>Thermoproteota</taxon>
        <taxon>Thermoprotei</taxon>
        <taxon>Thermoproteales</taxon>
        <taxon>Thermoproteaceae</taxon>
        <taxon>Thermocladium</taxon>
    </lineage>
</organism>
<feature type="binding site" evidence="2">
    <location>
        <position position="17"/>
    </location>
    <ligand>
        <name>Mg(2+)</name>
        <dbReference type="ChEBI" id="CHEBI:18420"/>
    </ligand>
</feature>
<feature type="binding site" evidence="2">
    <location>
        <begin position="189"/>
        <end position="191"/>
    </location>
    <ligand>
        <name>substrate</name>
    </ligand>
</feature>
<keyword evidence="2" id="KW-0479">Metal-binding</keyword>
<sequence length="234" mass="27028">MNQGLSRFPLHIGVIPDGNRRWARKNNTDFFSAYRIGADKVEDFLDWAIEMGIKAVTVYVLSLENLMNRSETEKKIVYELLINKLIKTRSDPRIHNNRVRITAIGRWRNLPQRVVDEILNAMNSTSNYGDHFLNLAIAYGGLQSVVDMVNGMLGAKGEISDSELFKYLPTSFLPHPMIDLVIRTGGEYRLSNFFPLETAYAEMYFTNKYWPDFGRDDLIDALNFYAGRERRFGR</sequence>
<dbReference type="InterPro" id="IPR036424">
    <property type="entry name" value="UPP_synth-like_sf"/>
</dbReference>
<feature type="binding site" evidence="2">
    <location>
        <begin position="18"/>
        <end position="21"/>
    </location>
    <ligand>
        <name>substrate</name>
    </ligand>
</feature>
<feature type="binding site" evidence="2">
    <location>
        <position position="69"/>
    </location>
    <ligand>
        <name>substrate</name>
    </ligand>
</feature>
<proteinExistence type="inferred from homology"/>
<keyword evidence="4" id="KW-1185">Reference proteome</keyword>
<comment type="caution">
    <text evidence="2">Lacks conserved residue(s) required for the propagation of feature annotation.</text>
</comment>
<evidence type="ECO:0000313" key="3">
    <source>
        <dbReference type="EMBL" id="GGP21586.1"/>
    </source>
</evidence>
<dbReference type="InterPro" id="IPR001441">
    <property type="entry name" value="UPP_synth-like"/>
</dbReference>
<comment type="subunit">
    <text evidence="2">Homodimer.</text>
</comment>
<dbReference type="PANTHER" id="PTHR10291">
    <property type="entry name" value="DEHYDRODOLICHYL DIPHOSPHATE SYNTHASE FAMILY MEMBER"/>
    <property type="match status" value="1"/>
</dbReference>
<dbReference type="EC" id="2.5.1.89" evidence="2"/>
<dbReference type="Pfam" id="PF01255">
    <property type="entry name" value="Prenyltransf"/>
    <property type="match status" value="1"/>
</dbReference>
<dbReference type="PROSITE" id="PS01066">
    <property type="entry name" value="UPP_SYNTHASE"/>
    <property type="match status" value="1"/>
</dbReference>
<reference evidence="3" key="1">
    <citation type="journal article" date="2014" name="Int. J. Syst. Evol. Microbiol.">
        <title>Complete genome sequence of Corynebacterium casei LMG S-19264T (=DSM 44701T), isolated from a smear-ripened cheese.</title>
        <authorList>
            <consortium name="US DOE Joint Genome Institute (JGI-PGF)"/>
            <person name="Walter F."/>
            <person name="Albersmeier A."/>
            <person name="Kalinowski J."/>
            <person name="Ruckert C."/>
        </authorList>
    </citation>
    <scope>NUCLEOTIDE SEQUENCE</scope>
    <source>
        <strain evidence="3">JCM 10088</strain>
    </source>
</reference>
<protein>
    <recommendedName>
        <fullName evidence="2">Tritrans,polycis-undecaprenyl-diphosphate synthase (geranylgeranyl-diphosphate specific)</fullName>
        <ecNumber evidence="2">2.5.1.89</ecNumber>
    </recommendedName>
    <alternativeName>
        <fullName evidence="2">Undecaprenyl diphosphate synthase</fullName>
        <shortName evidence="2">UDS</shortName>
    </alternativeName>
    <alternativeName>
        <fullName evidence="2">Undecaprenyl pyrophosphate synthase</fullName>
        <shortName evidence="2">UPP synthase</shortName>
    </alternativeName>
</protein>
<evidence type="ECO:0000256" key="2">
    <source>
        <dbReference type="HAMAP-Rule" id="MF_01139"/>
    </source>
</evidence>
<dbReference type="GO" id="GO:0045547">
    <property type="term" value="F:ditrans,polycis-polyprenyl diphosphate synthase [(2E,6E)-farnesyl diphosphate specific] activity"/>
    <property type="evidence" value="ECO:0007669"/>
    <property type="project" value="TreeGrafter"/>
</dbReference>
<dbReference type="GO" id="GO:0000287">
    <property type="term" value="F:magnesium ion binding"/>
    <property type="evidence" value="ECO:0007669"/>
    <property type="project" value="UniProtKB-UniRule"/>
</dbReference>
<dbReference type="RefSeq" id="WP_188596704.1">
    <property type="nucleotide sequence ID" value="NZ_BMNL01000003.1"/>
</dbReference>
<accession>A0A830GVH1</accession>
<comment type="caution">
    <text evidence="3">The sequence shown here is derived from an EMBL/GenBank/DDBJ whole genome shotgun (WGS) entry which is preliminary data.</text>
</comment>
<name>A0A830GVH1_9CREN</name>